<evidence type="ECO:0000313" key="1">
    <source>
        <dbReference type="EMBL" id="AAM33064.1"/>
    </source>
</evidence>
<dbReference type="HOGENOM" id="CLU_2985713_0_0_2"/>
<dbReference type="Proteomes" id="UP000000595">
    <property type="component" value="Chromosome"/>
</dbReference>
<organism evidence="1 2">
    <name type="scientific">Methanosarcina mazei (strain ATCC BAA-159 / DSM 3647 / Goe1 / Go1 / JCM 11833 / OCM 88)</name>
    <name type="common">Methanosarcina frisia</name>
    <dbReference type="NCBI Taxonomy" id="192952"/>
    <lineage>
        <taxon>Archaea</taxon>
        <taxon>Methanobacteriati</taxon>
        <taxon>Methanobacteriota</taxon>
        <taxon>Stenosarchaea group</taxon>
        <taxon>Methanomicrobia</taxon>
        <taxon>Methanosarcinales</taxon>
        <taxon>Methanosarcinaceae</taxon>
        <taxon>Methanosarcina</taxon>
    </lineage>
</organism>
<dbReference type="KEGG" id="mma:MM_3368"/>
<name>Q8PRS5_METMA</name>
<reference evidence="1 2" key="1">
    <citation type="journal article" date="2002" name="J. Mol. Microbiol. Biotechnol.">
        <title>The genome of Methanosarcina mazei: evidence for lateral gene transfer between Bacteria and Archaea.</title>
        <authorList>
            <person name="Deppenmeier U."/>
            <person name="Johann A."/>
            <person name="Hartsch T."/>
            <person name="Merkl R."/>
            <person name="Schmitz R.A."/>
            <person name="Martinez-Arias R."/>
            <person name="Henne A."/>
            <person name="Wiezer A."/>
            <person name="Baumer S."/>
            <person name="Jacobi C."/>
            <person name="Bruggemann H."/>
            <person name="Lienard T."/>
            <person name="Christmann A."/>
            <person name="Bomeke M."/>
            <person name="Steckel S."/>
            <person name="Bhattacharyya A."/>
            <person name="Lykidis A."/>
            <person name="Overbeek R."/>
            <person name="Klenk H.P."/>
            <person name="Gunsalus R.P."/>
            <person name="Fritz H.J."/>
            <person name="Gottschalk G."/>
        </authorList>
    </citation>
    <scope>NUCLEOTIDE SEQUENCE [LARGE SCALE GENOMIC DNA]</scope>
    <source>
        <strain evidence="2">ATCC BAA-159 / DSM 3647 / Goe1 / Go1 / JCM 11833 / OCM 88</strain>
    </source>
</reference>
<dbReference type="EMBL" id="AE008384">
    <property type="protein sequence ID" value="AAM33064.1"/>
    <property type="molecule type" value="Genomic_DNA"/>
</dbReference>
<dbReference type="AlphaFoldDB" id="Q8PRS5"/>
<accession>Q8PRS5</accession>
<proteinExistence type="predicted"/>
<protein>
    <submittedName>
        <fullName evidence="1">Uncharacterized protein</fullName>
    </submittedName>
</protein>
<sequence length="62" mass="6958">MDLAHEYFTPAIFIRSLFVSILVLVDLAHEFGCVRSRIGQPNSFNPCFSGSCSRISQLLHES</sequence>
<evidence type="ECO:0000313" key="2">
    <source>
        <dbReference type="Proteomes" id="UP000000595"/>
    </source>
</evidence>
<gene>
    <name evidence="1" type="ordered locus">MM_3368</name>
</gene>